<keyword evidence="4" id="KW-0238">DNA-binding</keyword>
<comment type="caution">
    <text evidence="7">The sequence shown here is derived from an EMBL/GenBank/DDBJ whole genome shotgun (WGS) entry which is preliminary data.</text>
</comment>
<dbReference type="InterPro" id="IPR058031">
    <property type="entry name" value="AAA_lid_NorR"/>
</dbReference>
<evidence type="ECO:0000256" key="1">
    <source>
        <dbReference type="ARBA" id="ARBA00022741"/>
    </source>
</evidence>
<dbReference type="InterPro" id="IPR027417">
    <property type="entry name" value="P-loop_NTPase"/>
</dbReference>
<evidence type="ECO:0000256" key="4">
    <source>
        <dbReference type="ARBA" id="ARBA00023125"/>
    </source>
</evidence>
<keyword evidence="2" id="KW-0067">ATP-binding</keyword>
<dbReference type="Gene3D" id="3.40.50.300">
    <property type="entry name" value="P-loop containing nucleotide triphosphate hydrolases"/>
    <property type="match status" value="1"/>
</dbReference>
<evidence type="ECO:0000259" key="6">
    <source>
        <dbReference type="PROSITE" id="PS50045"/>
    </source>
</evidence>
<dbReference type="GO" id="GO:0005524">
    <property type="term" value="F:ATP binding"/>
    <property type="evidence" value="ECO:0007669"/>
    <property type="project" value="UniProtKB-KW"/>
</dbReference>
<organism evidence="7">
    <name type="scientific">Klebsiella pneumoniae</name>
    <dbReference type="NCBI Taxonomy" id="573"/>
    <lineage>
        <taxon>Bacteria</taxon>
        <taxon>Pseudomonadati</taxon>
        <taxon>Pseudomonadota</taxon>
        <taxon>Gammaproteobacteria</taxon>
        <taxon>Enterobacterales</taxon>
        <taxon>Enterobacteriaceae</taxon>
        <taxon>Klebsiella/Raoultella group</taxon>
        <taxon>Klebsiella</taxon>
        <taxon>Klebsiella pneumoniae complex</taxon>
    </lineage>
</organism>
<keyword evidence="1" id="KW-0547">Nucleotide-binding</keyword>
<dbReference type="Pfam" id="PF01590">
    <property type="entry name" value="GAF"/>
    <property type="match status" value="1"/>
</dbReference>
<dbReference type="PANTHER" id="PTHR32071">
    <property type="entry name" value="TRANSCRIPTIONAL REGULATORY PROTEIN"/>
    <property type="match status" value="1"/>
</dbReference>
<dbReference type="FunFam" id="3.40.50.300:FF:000006">
    <property type="entry name" value="DNA-binding transcriptional regulator NtrC"/>
    <property type="match status" value="1"/>
</dbReference>
<keyword evidence="5" id="KW-0804">Transcription</keyword>
<dbReference type="AlphaFoldDB" id="A0A483ICX5"/>
<dbReference type="Pfam" id="PF00158">
    <property type="entry name" value="Sigma54_activat"/>
    <property type="match status" value="1"/>
</dbReference>
<evidence type="ECO:0000313" key="7">
    <source>
        <dbReference type="EMBL" id="TCX30814.1"/>
    </source>
</evidence>
<dbReference type="Gene3D" id="1.10.10.60">
    <property type="entry name" value="Homeodomain-like"/>
    <property type="match status" value="1"/>
</dbReference>
<feature type="domain" description="Sigma-54 factor interaction" evidence="6">
    <location>
        <begin position="306"/>
        <end position="521"/>
    </location>
</feature>
<gene>
    <name evidence="7" type="ORF">ETE67_21045</name>
</gene>
<protein>
    <submittedName>
        <fullName evidence="7">Sigma-54-dependent Fis family transcriptional regulator</fullName>
    </submittedName>
</protein>
<dbReference type="Pfam" id="PF25601">
    <property type="entry name" value="AAA_lid_14"/>
    <property type="match status" value="1"/>
</dbReference>
<dbReference type="SMART" id="SM00382">
    <property type="entry name" value="AAA"/>
    <property type="match status" value="1"/>
</dbReference>
<dbReference type="InterPro" id="IPR002197">
    <property type="entry name" value="HTH_Fis"/>
</dbReference>
<proteinExistence type="predicted"/>
<dbReference type="InterPro" id="IPR003593">
    <property type="entry name" value="AAA+_ATPase"/>
</dbReference>
<evidence type="ECO:0000256" key="3">
    <source>
        <dbReference type="ARBA" id="ARBA00023015"/>
    </source>
</evidence>
<dbReference type="GO" id="GO:0043565">
    <property type="term" value="F:sequence-specific DNA binding"/>
    <property type="evidence" value="ECO:0007669"/>
    <property type="project" value="InterPro"/>
</dbReference>
<dbReference type="PRINTS" id="PR01590">
    <property type="entry name" value="HTHFIS"/>
</dbReference>
<dbReference type="InterPro" id="IPR003018">
    <property type="entry name" value="GAF"/>
</dbReference>
<dbReference type="PROSITE" id="PS50045">
    <property type="entry name" value="SIGMA54_INTERACT_4"/>
    <property type="match status" value="1"/>
</dbReference>
<dbReference type="Pfam" id="PF02954">
    <property type="entry name" value="HTH_8"/>
    <property type="match status" value="1"/>
</dbReference>
<dbReference type="InterPro" id="IPR029016">
    <property type="entry name" value="GAF-like_dom_sf"/>
</dbReference>
<keyword evidence="3" id="KW-0805">Transcription regulation</keyword>
<dbReference type="SUPFAM" id="SSF55781">
    <property type="entry name" value="GAF domain-like"/>
    <property type="match status" value="1"/>
</dbReference>
<accession>A0A483ICX5</accession>
<sequence length="601" mass="65808">MAGNPFLLAPEVNANPLLSDSWSRCQRYGLDPATEDFPRLGAGELADRLASHRGLQQLAQPVVEALSRQVADLQSVVILSDPDGLVLHTLGDTQALQKAQRVALAPGNLWSESGRGTNAIGTALAIDDGCEIDGRQHFLTRNQNLYCAAMPLQRPDGSIAGVLDISGPANFPHQHTFSWVKAAAKQIEYLWVKQSLHPEQWLMSLHRQVDKLDSVEELLLVFSDNVLTAGNRLAMREFGLSAAQFGQLTFASLFPTLTQTAVSVPLPLTTPQGRYHYRLRAPTRRRVAVSAPPAMHLPFTSPREGEKLLRLLNAGIALCIEGETGSGKEYVSRTLHRHSRWRSGKFVAINCAAIPESLIESELFGYQPGAFTGASKNGYIGKIREADGGVLFLDEIGDMPLALQTRLLRVLQEKEVAPLGASRSVPVNFALICATHRNLTQRVSAGEFREDLLWRLREYALALPPLREWPALETFIATLWHDLGGASRRVTLSNALLVHLSQLPWPGNVRQLQSVLKVMLALADEGDTLTPDALPEAYRATPAPLPRGGLQAHDEQLIVDTLARVNGNVSRAAQILGIARSTLYRRAARAARAARAGRPRR</sequence>
<dbReference type="InterPro" id="IPR002078">
    <property type="entry name" value="Sigma_54_int"/>
</dbReference>
<evidence type="ECO:0000256" key="5">
    <source>
        <dbReference type="ARBA" id="ARBA00023163"/>
    </source>
</evidence>
<dbReference type="SUPFAM" id="SSF46689">
    <property type="entry name" value="Homeodomain-like"/>
    <property type="match status" value="1"/>
</dbReference>
<dbReference type="GO" id="GO:0006355">
    <property type="term" value="P:regulation of DNA-templated transcription"/>
    <property type="evidence" value="ECO:0007669"/>
    <property type="project" value="InterPro"/>
</dbReference>
<dbReference type="InterPro" id="IPR009057">
    <property type="entry name" value="Homeodomain-like_sf"/>
</dbReference>
<dbReference type="PANTHER" id="PTHR32071:SF77">
    <property type="entry name" value="TRANSCRIPTIONAL REGULATORY PROTEIN"/>
    <property type="match status" value="1"/>
</dbReference>
<dbReference type="CDD" id="cd00009">
    <property type="entry name" value="AAA"/>
    <property type="match status" value="1"/>
</dbReference>
<dbReference type="Gene3D" id="1.10.8.60">
    <property type="match status" value="1"/>
</dbReference>
<dbReference type="SUPFAM" id="SSF52540">
    <property type="entry name" value="P-loop containing nucleoside triphosphate hydrolases"/>
    <property type="match status" value="1"/>
</dbReference>
<reference evidence="7" key="1">
    <citation type="submission" date="2019-01" db="EMBL/GenBank/DDBJ databases">
        <authorList>
            <person name="Lista F."/>
            <person name="Anselmo A."/>
        </authorList>
    </citation>
    <scope>NUCLEOTIDE SEQUENCE</scope>
    <source>
        <strain evidence="7">11S</strain>
    </source>
</reference>
<dbReference type="Gene3D" id="3.30.450.40">
    <property type="match status" value="1"/>
</dbReference>
<evidence type="ECO:0000256" key="2">
    <source>
        <dbReference type="ARBA" id="ARBA00022840"/>
    </source>
</evidence>
<name>A0A483ICX5_KLEPN</name>
<dbReference type="EMBL" id="SDCL01000024">
    <property type="protein sequence ID" value="TCX30814.1"/>
    <property type="molecule type" value="Genomic_DNA"/>
</dbReference>